<dbReference type="OrthoDB" id="7464126at2759"/>
<keyword evidence="3" id="KW-1133">Transmembrane helix</keyword>
<dbReference type="Gene3D" id="1.25.40.20">
    <property type="entry name" value="Ankyrin repeat-containing domain"/>
    <property type="match status" value="1"/>
</dbReference>
<evidence type="ECO:0000256" key="3">
    <source>
        <dbReference type="SAM" id="Phobius"/>
    </source>
</evidence>
<protein>
    <recommendedName>
        <fullName evidence="4">NACHT domain-containing protein</fullName>
    </recommendedName>
</protein>
<dbReference type="Pfam" id="PF17109">
    <property type="entry name" value="Goodbye"/>
    <property type="match status" value="1"/>
</dbReference>
<feature type="domain" description="NACHT" evidence="4">
    <location>
        <begin position="357"/>
        <end position="509"/>
    </location>
</feature>
<comment type="caution">
    <text evidence="5">The sequence shown here is derived from an EMBL/GenBank/DDBJ whole genome shotgun (WGS) entry which is preliminary data.</text>
</comment>
<dbReference type="PANTHER" id="PTHR10039:SF16">
    <property type="entry name" value="GPI INOSITOL-DEACYLASE"/>
    <property type="match status" value="1"/>
</dbReference>
<dbReference type="SUPFAM" id="SSF52540">
    <property type="entry name" value="P-loop containing nucleoside triphosphate hydrolases"/>
    <property type="match status" value="1"/>
</dbReference>
<feature type="transmembrane region" description="Helical" evidence="3">
    <location>
        <begin position="84"/>
        <end position="114"/>
    </location>
</feature>
<dbReference type="SUPFAM" id="SSF48403">
    <property type="entry name" value="Ankyrin repeat"/>
    <property type="match status" value="1"/>
</dbReference>
<dbReference type="InterPro" id="IPR002110">
    <property type="entry name" value="Ankyrin_rpt"/>
</dbReference>
<accession>A0A9P5TB16</accession>
<dbReference type="PROSITE" id="PS50297">
    <property type="entry name" value="ANK_REP_REGION"/>
    <property type="match status" value="2"/>
</dbReference>
<dbReference type="PRINTS" id="PR01415">
    <property type="entry name" value="ANKYRIN"/>
</dbReference>
<dbReference type="InterPro" id="IPR036770">
    <property type="entry name" value="Ankyrin_rpt-contain_sf"/>
</dbReference>
<evidence type="ECO:0000259" key="4">
    <source>
        <dbReference type="PROSITE" id="PS50837"/>
    </source>
</evidence>
<evidence type="ECO:0000313" key="5">
    <source>
        <dbReference type="EMBL" id="KAF8483006.1"/>
    </source>
</evidence>
<keyword evidence="1" id="KW-0677">Repeat</keyword>
<dbReference type="InterPro" id="IPR007111">
    <property type="entry name" value="NACHT_NTPase"/>
</dbReference>
<dbReference type="InterPro" id="IPR056884">
    <property type="entry name" value="NPHP3-like_N"/>
</dbReference>
<sequence>MSHTHPTAASSSSFNFQIIINNALNKYKKRTKSDLLSHPLAVQLQTCDSPNAILVVLQEQLQGLDQSRSTDERWTKWLDPTVNVLYAFSSILGAGVGLLFSPASVIFAGVGVLLSAAKDVRASQDTLVDIFERIEMFFRRVEIYTEVRPTTEMMDIIIQIMVEVLSILGIATKQIKQSRIKKYAKKVIGRTDMEDALKRLDKLTHEEAWMGIAQNLKATHAVGESVREVVEQVVAINNKVVAVDDRVAGVGDRVVSIDNTVKGVDAMVASVDDRVRVVNNRVTEVIHDGKEVKVATQQTAADVDQVKRNQLRESIHKWLSPPDPSTNHNIACGTHHKKTASWFFQGSIFQEWKSTGSLLWIHGKPGSGKSVLCSTVIQDIEAMSKAGEAFMAYFYFDFRDANKQGLRDLVPSLITQLSARSGPRCDILSNLYSAYDEGKNQPSDNNLAECLKQILTLPNQLPTYLIVDALDESPNSSGIPSPRERVLQLVKELVELRLPNLHICVTSRPEIDIRDIIGPLTSRRVSLHDQSGQKQDIVEYVKSVVYSDLEPIMRRWRAEDKELVVEVLSERADGMFRWVFCQLETLRYCLPPSVRRTLDELPESLDETYERVLKEIKKPNREHARRLLQCLVAAIRPLRVSELAEVLAVDFDDEEGIPKLNPNWRWEDQEQALLSSCSSLIAIVESDESRIVQFSHFSVKEFLTSARLATSIGDISGYHIVLQPAHTVLAQACMSVLLRLDDRVEEGNVRNSSPLARYAAEHWVAHAQDEKVLSSLRKGMEYLFDREKPYFAAWLQLHDIDSISEFGSTFHEFTPYTKSGATPLYYAARNGFQDLVEHVVVNDPKQVNATGGYYVTPLVAALAAGHYQTAKFLHDKGAHPNVRGYQGVTPLHSAAYYGDFEMTQILLKYKAEVNSQNSAGRAALHYASQGRYHDVRGPNFALSLSNVARLLLEHGADVNA</sequence>
<keyword evidence="6" id="KW-1185">Reference proteome</keyword>
<keyword evidence="3" id="KW-0472">Membrane</keyword>
<feature type="non-terminal residue" evidence="5">
    <location>
        <position position="1"/>
    </location>
</feature>
<evidence type="ECO:0000256" key="2">
    <source>
        <dbReference type="PROSITE-ProRule" id="PRU00023"/>
    </source>
</evidence>
<feature type="repeat" description="ANK" evidence="2">
    <location>
        <begin position="919"/>
        <end position="960"/>
    </location>
</feature>
<name>A0A9P5TB16_9AGAM</name>
<evidence type="ECO:0000313" key="6">
    <source>
        <dbReference type="Proteomes" id="UP000759537"/>
    </source>
</evidence>
<dbReference type="Pfam" id="PF13637">
    <property type="entry name" value="Ank_4"/>
    <property type="match status" value="1"/>
</dbReference>
<feature type="repeat" description="ANK" evidence="2">
    <location>
        <begin position="886"/>
        <end position="918"/>
    </location>
</feature>
<evidence type="ECO:0000256" key="1">
    <source>
        <dbReference type="ARBA" id="ARBA00022737"/>
    </source>
</evidence>
<dbReference type="Proteomes" id="UP000759537">
    <property type="component" value="Unassembled WGS sequence"/>
</dbReference>
<reference evidence="5" key="1">
    <citation type="submission" date="2019-10" db="EMBL/GenBank/DDBJ databases">
        <authorList>
            <consortium name="DOE Joint Genome Institute"/>
            <person name="Kuo A."/>
            <person name="Miyauchi S."/>
            <person name="Kiss E."/>
            <person name="Drula E."/>
            <person name="Kohler A."/>
            <person name="Sanchez-Garcia M."/>
            <person name="Andreopoulos B."/>
            <person name="Barry K.W."/>
            <person name="Bonito G."/>
            <person name="Buee M."/>
            <person name="Carver A."/>
            <person name="Chen C."/>
            <person name="Cichocki N."/>
            <person name="Clum A."/>
            <person name="Culley D."/>
            <person name="Crous P.W."/>
            <person name="Fauchery L."/>
            <person name="Girlanda M."/>
            <person name="Hayes R."/>
            <person name="Keri Z."/>
            <person name="LaButti K."/>
            <person name="Lipzen A."/>
            <person name="Lombard V."/>
            <person name="Magnuson J."/>
            <person name="Maillard F."/>
            <person name="Morin E."/>
            <person name="Murat C."/>
            <person name="Nolan M."/>
            <person name="Ohm R."/>
            <person name="Pangilinan J."/>
            <person name="Pereira M."/>
            <person name="Perotto S."/>
            <person name="Peter M."/>
            <person name="Riley R."/>
            <person name="Sitrit Y."/>
            <person name="Stielow B."/>
            <person name="Szollosi G."/>
            <person name="Zifcakova L."/>
            <person name="Stursova M."/>
            <person name="Spatafora J.W."/>
            <person name="Tedersoo L."/>
            <person name="Vaario L.-M."/>
            <person name="Yamada A."/>
            <person name="Yan M."/>
            <person name="Wang P."/>
            <person name="Xu J."/>
            <person name="Bruns T."/>
            <person name="Baldrian P."/>
            <person name="Vilgalys R."/>
            <person name="Henrissat B."/>
            <person name="Grigoriev I.V."/>
            <person name="Hibbett D."/>
            <person name="Nagy L.G."/>
            <person name="Martin F.M."/>
        </authorList>
    </citation>
    <scope>NUCLEOTIDE SEQUENCE</scope>
    <source>
        <strain evidence="5">Prilba</strain>
    </source>
</reference>
<keyword evidence="3" id="KW-0812">Transmembrane</keyword>
<dbReference type="SMART" id="SM00248">
    <property type="entry name" value="ANK"/>
    <property type="match status" value="4"/>
</dbReference>
<proteinExistence type="predicted"/>
<dbReference type="EMBL" id="WHVB01000005">
    <property type="protein sequence ID" value="KAF8483006.1"/>
    <property type="molecule type" value="Genomic_DNA"/>
</dbReference>
<dbReference type="Gene3D" id="3.40.50.300">
    <property type="entry name" value="P-loop containing nucleotide triphosphate hydrolases"/>
    <property type="match status" value="1"/>
</dbReference>
<reference evidence="5" key="2">
    <citation type="journal article" date="2020" name="Nat. Commun.">
        <title>Large-scale genome sequencing of mycorrhizal fungi provides insights into the early evolution of symbiotic traits.</title>
        <authorList>
            <person name="Miyauchi S."/>
            <person name="Kiss E."/>
            <person name="Kuo A."/>
            <person name="Drula E."/>
            <person name="Kohler A."/>
            <person name="Sanchez-Garcia M."/>
            <person name="Morin E."/>
            <person name="Andreopoulos B."/>
            <person name="Barry K.W."/>
            <person name="Bonito G."/>
            <person name="Buee M."/>
            <person name="Carver A."/>
            <person name="Chen C."/>
            <person name="Cichocki N."/>
            <person name="Clum A."/>
            <person name="Culley D."/>
            <person name="Crous P.W."/>
            <person name="Fauchery L."/>
            <person name="Girlanda M."/>
            <person name="Hayes R.D."/>
            <person name="Keri Z."/>
            <person name="LaButti K."/>
            <person name="Lipzen A."/>
            <person name="Lombard V."/>
            <person name="Magnuson J."/>
            <person name="Maillard F."/>
            <person name="Murat C."/>
            <person name="Nolan M."/>
            <person name="Ohm R.A."/>
            <person name="Pangilinan J."/>
            <person name="Pereira M.F."/>
            <person name="Perotto S."/>
            <person name="Peter M."/>
            <person name="Pfister S."/>
            <person name="Riley R."/>
            <person name="Sitrit Y."/>
            <person name="Stielow J.B."/>
            <person name="Szollosi G."/>
            <person name="Zifcakova L."/>
            <person name="Stursova M."/>
            <person name="Spatafora J.W."/>
            <person name="Tedersoo L."/>
            <person name="Vaario L.M."/>
            <person name="Yamada A."/>
            <person name="Yan M."/>
            <person name="Wang P."/>
            <person name="Xu J."/>
            <person name="Bruns T."/>
            <person name="Baldrian P."/>
            <person name="Vilgalys R."/>
            <person name="Dunand C."/>
            <person name="Henrissat B."/>
            <person name="Grigoriev I.V."/>
            <person name="Hibbett D."/>
            <person name="Nagy L.G."/>
            <person name="Martin F.M."/>
        </authorList>
    </citation>
    <scope>NUCLEOTIDE SEQUENCE</scope>
    <source>
        <strain evidence="5">Prilba</strain>
    </source>
</reference>
<dbReference type="PROSITE" id="PS50837">
    <property type="entry name" value="NACHT"/>
    <property type="match status" value="1"/>
</dbReference>
<dbReference type="PROSITE" id="PS50088">
    <property type="entry name" value="ANK_REPEAT"/>
    <property type="match status" value="2"/>
</dbReference>
<dbReference type="InterPro" id="IPR027417">
    <property type="entry name" value="P-loop_NTPase"/>
</dbReference>
<dbReference type="PANTHER" id="PTHR10039">
    <property type="entry name" value="AMELOGENIN"/>
    <property type="match status" value="1"/>
</dbReference>
<organism evidence="5 6">
    <name type="scientific">Russula ochroleuca</name>
    <dbReference type="NCBI Taxonomy" id="152965"/>
    <lineage>
        <taxon>Eukaryota</taxon>
        <taxon>Fungi</taxon>
        <taxon>Dikarya</taxon>
        <taxon>Basidiomycota</taxon>
        <taxon>Agaricomycotina</taxon>
        <taxon>Agaricomycetes</taxon>
        <taxon>Russulales</taxon>
        <taxon>Russulaceae</taxon>
        <taxon>Russula</taxon>
    </lineage>
</organism>
<dbReference type="InterPro" id="IPR031350">
    <property type="entry name" value="Goodbye_dom"/>
</dbReference>
<dbReference type="AlphaFoldDB" id="A0A9P5TB16"/>
<dbReference type="Pfam" id="PF24883">
    <property type="entry name" value="NPHP3_N"/>
    <property type="match status" value="1"/>
</dbReference>
<dbReference type="InterPro" id="IPR054471">
    <property type="entry name" value="GPIID_WHD"/>
</dbReference>
<gene>
    <name evidence="5" type="ORF">DFH94DRAFT_647558</name>
</gene>
<dbReference type="Pfam" id="PF22939">
    <property type="entry name" value="WHD_GPIID"/>
    <property type="match status" value="1"/>
</dbReference>
<keyword evidence="2" id="KW-0040">ANK repeat</keyword>